<evidence type="ECO:0000313" key="2">
    <source>
        <dbReference type="Proteomes" id="UP000265520"/>
    </source>
</evidence>
<dbReference type="Proteomes" id="UP000265520">
    <property type="component" value="Unassembled WGS sequence"/>
</dbReference>
<protein>
    <submittedName>
        <fullName evidence="1">Uncharacterized protein</fullName>
    </submittedName>
</protein>
<evidence type="ECO:0000313" key="1">
    <source>
        <dbReference type="EMBL" id="MCI08814.1"/>
    </source>
</evidence>
<name>A0A392PAJ4_9FABA</name>
<keyword evidence="2" id="KW-1185">Reference proteome</keyword>
<organism evidence="1 2">
    <name type="scientific">Trifolium medium</name>
    <dbReference type="NCBI Taxonomy" id="97028"/>
    <lineage>
        <taxon>Eukaryota</taxon>
        <taxon>Viridiplantae</taxon>
        <taxon>Streptophyta</taxon>
        <taxon>Embryophyta</taxon>
        <taxon>Tracheophyta</taxon>
        <taxon>Spermatophyta</taxon>
        <taxon>Magnoliopsida</taxon>
        <taxon>eudicotyledons</taxon>
        <taxon>Gunneridae</taxon>
        <taxon>Pentapetalae</taxon>
        <taxon>rosids</taxon>
        <taxon>fabids</taxon>
        <taxon>Fabales</taxon>
        <taxon>Fabaceae</taxon>
        <taxon>Papilionoideae</taxon>
        <taxon>50 kb inversion clade</taxon>
        <taxon>NPAAA clade</taxon>
        <taxon>Hologalegina</taxon>
        <taxon>IRL clade</taxon>
        <taxon>Trifolieae</taxon>
        <taxon>Trifolium</taxon>
    </lineage>
</organism>
<sequence length="125" mass="14481">MREIDTTKFLQNSWVNLADQETEELVIMEATNIGREENIDTVLTSQEPQIAKESDFKLVTSRKREPWMNIDNYPANWFSSMNLKVFAVNVRTNLLPNLWCLCSVNLDPVVIHADDQQISLIIKEN</sequence>
<accession>A0A392PAJ4</accession>
<comment type="caution">
    <text evidence="1">The sequence shown here is derived from an EMBL/GenBank/DDBJ whole genome shotgun (WGS) entry which is preliminary data.</text>
</comment>
<feature type="non-terminal residue" evidence="1">
    <location>
        <position position="125"/>
    </location>
</feature>
<proteinExistence type="predicted"/>
<dbReference type="EMBL" id="LXQA010070408">
    <property type="protein sequence ID" value="MCI08814.1"/>
    <property type="molecule type" value="Genomic_DNA"/>
</dbReference>
<dbReference type="AlphaFoldDB" id="A0A392PAJ4"/>
<reference evidence="1 2" key="1">
    <citation type="journal article" date="2018" name="Front. Plant Sci.">
        <title>Red Clover (Trifolium pratense) and Zigzag Clover (T. medium) - A Picture of Genomic Similarities and Differences.</title>
        <authorList>
            <person name="Dluhosova J."/>
            <person name="Istvanek J."/>
            <person name="Nedelnik J."/>
            <person name="Repkova J."/>
        </authorList>
    </citation>
    <scope>NUCLEOTIDE SEQUENCE [LARGE SCALE GENOMIC DNA]</scope>
    <source>
        <strain evidence="2">cv. 10/8</strain>
        <tissue evidence="1">Leaf</tissue>
    </source>
</reference>